<dbReference type="Proteomes" id="UP000198565">
    <property type="component" value="Unassembled WGS sequence"/>
</dbReference>
<dbReference type="EMBL" id="FOTR01000003">
    <property type="protein sequence ID" value="SFL68355.1"/>
    <property type="molecule type" value="Genomic_DNA"/>
</dbReference>
<dbReference type="SUPFAM" id="SSF53448">
    <property type="entry name" value="Nucleotide-diphospho-sugar transferases"/>
    <property type="match status" value="1"/>
</dbReference>
<evidence type="ECO:0000313" key="3">
    <source>
        <dbReference type="EMBL" id="SFL68355.1"/>
    </source>
</evidence>
<organism evidence="3 4">
    <name type="scientific">Gracilibacillus orientalis</name>
    <dbReference type="NCBI Taxonomy" id="334253"/>
    <lineage>
        <taxon>Bacteria</taxon>
        <taxon>Bacillati</taxon>
        <taxon>Bacillota</taxon>
        <taxon>Bacilli</taxon>
        <taxon>Bacillales</taxon>
        <taxon>Bacillaceae</taxon>
        <taxon>Gracilibacillus</taxon>
    </lineage>
</organism>
<dbReference type="RefSeq" id="WP_091482584.1">
    <property type="nucleotide sequence ID" value="NZ_FOTR01000003.1"/>
</dbReference>
<evidence type="ECO:0000313" key="4">
    <source>
        <dbReference type="Proteomes" id="UP000198565"/>
    </source>
</evidence>
<feature type="domain" description="Glycosyltransferase 2-like" evidence="2">
    <location>
        <begin position="7"/>
        <end position="167"/>
    </location>
</feature>
<dbReference type="InterPro" id="IPR001173">
    <property type="entry name" value="Glyco_trans_2-like"/>
</dbReference>
<keyword evidence="3" id="KW-0808">Transferase</keyword>
<dbReference type="AlphaFoldDB" id="A0A1I4JP30"/>
<dbReference type="PANTHER" id="PTHR22916">
    <property type="entry name" value="GLYCOSYLTRANSFERASE"/>
    <property type="match status" value="1"/>
</dbReference>
<sequence>MSKENVSIIITTYNRRVALAELLAALVKQSYQEFEVIIINDAGEKINDVAELYPELDTTIIDLPENRYHVYARNKGIEKANGDLIMLMDDDDLPLPTHLETMIEQMGGADLVYSDVEIVNYYETSEKRMPIDHYLFAYHCDVEAMRKYSTYVPSGSIYHKSIHKEIGLFDENVRNYWDWDFFLRVAEKHRIKRVPVASVLYEFSESGNNQSKKLDNMRYYLDRLSAKHQLGDLPTKNFYLLLEEPDVKRREAPSERIWDGVTMPESRLGS</sequence>
<dbReference type="Pfam" id="PF00535">
    <property type="entry name" value="Glycos_transf_2"/>
    <property type="match status" value="1"/>
</dbReference>
<reference evidence="4" key="1">
    <citation type="submission" date="2016-10" db="EMBL/GenBank/DDBJ databases">
        <authorList>
            <person name="Varghese N."/>
            <person name="Submissions S."/>
        </authorList>
    </citation>
    <scope>NUCLEOTIDE SEQUENCE [LARGE SCALE GENOMIC DNA]</scope>
    <source>
        <strain evidence="4">CGMCC 1.4250</strain>
    </source>
</reference>
<keyword evidence="4" id="KW-1185">Reference proteome</keyword>
<accession>A0A1I4JP30</accession>
<dbReference type="PANTHER" id="PTHR22916:SF3">
    <property type="entry name" value="UDP-GLCNAC:BETAGAL BETA-1,3-N-ACETYLGLUCOSAMINYLTRANSFERASE-LIKE PROTEIN 1"/>
    <property type="match status" value="1"/>
</dbReference>
<dbReference type="GO" id="GO:0016758">
    <property type="term" value="F:hexosyltransferase activity"/>
    <property type="evidence" value="ECO:0007669"/>
    <property type="project" value="UniProtKB-ARBA"/>
</dbReference>
<dbReference type="Gene3D" id="3.90.550.10">
    <property type="entry name" value="Spore Coat Polysaccharide Biosynthesis Protein SpsA, Chain A"/>
    <property type="match status" value="1"/>
</dbReference>
<name>A0A1I4JP30_9BACI</name>
<protein>
    <submittedName>
        <fullName evidence="3">Glycosyl transferase family 2</fullName>
    </submittedName>
</protein>
<dbReference type="STRING" id="334253.SAMN04487943_10385"/>
<dbReference type="OrthoDB" id="396512at2"/>
<gene>
    <name evidence="3" type="ORF">SAMN04487943_10385</name>
</gene>
<evidence type="ECO:0000256" key="1">
    <source>
        <dbReference type="ARBA" id="ARBA00006739"/>
    </source>
</evidence>
<proteinExistence type="inferred from homology"/>
<evidence type="ECO:0000259" key="2">
    <source>
        <dbReference type="Pfam" id="PF00535"/>
    </source>
</evidence>
<comment type="similarity">
    <text evidence="1">Belongs to the glycosyltransferase 2 family.</text>
</comment>
<dbReference type="InterPro" id="IPR029044">
    <property type="entry name" value="Nucleotide-diphossugar_trans"/>
</dbReference>